<organism evidence="2 3">
    <name type="scientific">Ganoderma sinense ZZ0214-1</name>
    <dbReference type="NCBI Taxonomy" id="1077348"/>
    <lineage>
        <taxon>Eukaryota</taxon>
        <taxon>Fungi</taxon>
        <taxon>Dikarya</taxon>
        <taxon>Basidiomycota</taxon>
        <taxon>Agaricomycotina</taxon>
        <taxon>Agaricomycetes</taxon>
        <taxon>Polyporales</taxon>
        <taxon>Polyporaceae</taxon>
        <taxon>Ganoderma</taxon>
    </lineage>
</organism>
<dbReference type="AlphaFoldDB" id="A0A2G8S9Q5"/>
<keyword evidence="3" id="KW-1185">Reference proteome</keyword>
<gene>
    <name evidence="2" type="ORF">GSI_07185</name>
</gene>
<dbReference type="EMBL" id="AYKW01000014">
    <property type="protein sequence ID" value="PIL30486.1"/>
    <property type="molecule type" value="Genomic_DNA"/>
</dbReference>
<proteinExistence type="predicted"/>
<comment type="caution">
    <text evidence="2">The sequence shown here is derived from an EMBL/GenBank/DDBJ whole genome shotgun (WGS) entry which is preliminary data.</text>
</comment>
<dbReference type="OrthoDB" id="3250989at2759"/>
<evidence type="ECO:0000313" key="3">
    <source>
        <dbReference type="Proteomes" id="UP000230002"/>
    </source>
</evidence>
<accession>A0A2G8S9Q5</accession>
<feature type="region of interest" description="Disordered" evidence="1">
    <location>
        <begin position="807"/>
        <end position="857"/>
    </location>
</feature>
<dbReference type="InterPro" id="IPR011009">
    <property type="entry name" value="Kinase-like_dom_sf"/>
</dbReference>
<feature type="region of interest" description="Disordered" evidence="1">
    <location>
        <begin position="436"/>
        <end position="641"/>
    </location>
</feature>
<dbReference type="SUPFAM" id="SSF56112">
    <property type="entry name" value="Protein kinase-like (PK-like)"/>
    <property type="match status" value="1"/>
</dbReference>
<name>A0A2G8S9Q5_9APHY</name>
<feature type="compositionally biased region" description="Acidic residues" evidence="1">
    <location>
        <begin position="452"/>
        <end position="638"/>
    </location>
</feature>
<evidence type="ECO:0000256" key="1">
    <source>
        <dbReference type="SAM" id="MobiDB-lite"/>
    </source>
</evidence>
<protein>
    <submittedName>
        <fullName evidence="2">Transporter</fullName>
    </submittedName>
</protein>
<sequence>MRTIEVPVALNYSPHFTKVVIPAKAKVSDVISQVSWMIQNDDEAKRSLKLRWIVHEDSALPNPTPHELIGPWYQTKGQRLVSIPLDRTKDLQEKLRDIQKSKVVQLLLCTSTENCLGRSLYFQMLKGASEDPIGTTDGNPNPSLAGRDRDIHATAQRLIPMYDGRQPLADNLVPNAAIYVPAFAEMWHALDSDQNFAQIELDSDIEDLVRTFYRELSAGTVKTEDDYLNVLERLFPRLFPGCQFHKKYRLCRKNQCEAEMDFAVTCITPYGEEAILVSGETKHRDGNAGSGPTQALYVYRRMCINPKKHCIFFSTCCPCLVVALSGHLIHIDAAYFTDAVYCTQMAVQSMTLDYHGASKERQLRVVRHFQLLRNTVLKLAQFYQETHIGTRYNSAHLLPVPSALNPDGAWTTFREFLDFPFKFTDTVFTTRGRAIYKGEIPPPAPVLPPSVDDVDDNNDDNDNNDDDNNDDDNNDDDNNDDDNNDDDNNDDDNNDDDNNDDDNNDDDNNDDDNNDDDNNDDDNNDDDNNDDDNNDDDNNDDDNNDDDNNDDDNNDDDNNDDDNNDDDNNDDDNNDDDNNDDDNNDDDNNDDDNNDDDNNDDDNNDDDNNDDDNNDDDNDDNDDDDNNNNDSDDSDDDTVTSSATGSIHVYVKLVDRYGQDVHRLLSDEGFAPKLRWFGPVCGGSSMVIMDKVDGTTIQQFIDDESGNLPELSEADLGGLDEARALLRKHGFVHGDLRPPNVMLRINSDKSNSIFLVDFDWAGKDGEVRYPNYPLNPDVLWPRKPELMVGMPITHEDDDKMRLSLLKQPKSNQHGPPSSKLLQMPPRTSSFERVREEFRTGRRPTTAVLTHPFARTAA</sequence>
<dbReference type="STRING" id="1077348.A0A2G8S9Q5"/>
<dbReference type="Proteomes" id="UP000230002">
    <property type="component" value="Unassembled WGS sequence"/>
</dbReference>
<feature type="compositionally biased region" description="Basic and acidic residues" evidence="1">
    <location>
        <begin position="829"/>
        <end position="839"/>
    </location>
</feature>
<evidence type="ECO:0000313" key="2">
    <source>
        <dbReference type="EMBL" id="PIL30486.1"/>
    </source>
</evidence>
<reference evidence="2 3" key="1">
    <citation type="journal article" date="2015" name="Sci. Rep.">
        <title>Chromosome-level genome map provides insights into diverse defense mechanisms in the medicinal fungus Ganoderma sinense.</title>
        <authorList>
            <person name="Zhu Y."/>
            <person name="Xu J."/>
            <person name="Sun C."/>
            <person name="Zhou S."/>
            <person name="Xu H."/>
            <person name="Nelson D.R."/>
            <person name="Qian J."/>
            <person name="Song J."/>
            <person name="Luo H."/>
            <person name="Xiang L."/>
            <person name="Li Y."/>
            <person name="Xu Z."/>
            <person name="Ji A."/>
            <person name="Wang L."/>
            <person name="Lu S."/>
            <person name="Hayward A."/>
            <person name="Sun W."/>
            <person name="Li X."/>
            <person name="Schwartz D.C."/>
            <person name="Wang Y."/>
            <person name="Chen S."/>
        </authorList>
    </citation>
    <scope>NUCLEOTIDE SEQUENCE [LARGE SCALE GENOMIC DNA]</scope>
    <source>
        <strain evidence="2 3">ZZ0214-1</strain>
    </source>
</reference>